<dbReference type="PANTHER" id="PTHR36512:SF3">
    <property type="entry name" value="BLR5678 PROTEIN"/>
    <property type="match status" value="1"/>
</dbReference>
<reference evidence="2 3" key="1">
    <citation type="submission" date="2021-03" db="EMBL/GenBank/DDBJ databases">
        <title>Genomic Encyclopedia of Type Strains, Phase IV (KMG-IV): sequencing the most valuable type-strain genomes for metagenomic binning, comparative biology and taxonomic classification.</title>
        <authorList>
            <person name="Goeker M."/>
        </authorList>
    </citation>
    <scope>NUCLEOTIDE SEQUENCE [LARGE SCALE GENOMIC DNA]</scope>
    <source>
        <strain evidence="2 3">DSM 28650</strain>
    </source>
</reference>
<proteinExistence type="inferred from homology"/>
<evidence type="ECO:0000256" key="1">
    <source>
        <dbReference type="ARBA" id="ARBA00007068"/>
    </source>
</evidence>
<protein>
    <submittedName>
        <fullName evidence="2">D-aminopeptidase</fullName>
        <ecNumber evidence="2">3.4.11.19</ecNumber>
    </submittedName>
</protein>
<name>A0ABS4K6V6_9CLOT</name>
<dbReference type="PANTHER" id="PTHR36512">
    <property type="entry name" value="D-AMINOPEPTIDASE"/>
    <property type="match status" value="1"/>
</dbReference>
<dbReference type="GO" id="GO:0004177">
    <property type="term" value="F:aminopeptidase activity"/>
    <property type="evidence" value="ECO:0007669"/>
    <property type="project" value="UniProtKB-KW"/>
</dbReference>
<dbReference type="EMBL" id="JAGGLL010000030">
    <property type="protein sequence ID" value="MBP2023500.1"/>
    <property type="molecule type" value="Genomic_DNA"/>
</dbReference>
<organism evidence="2 3">
    <name type="scientific">Clostridium punense</name>
    <dbReference type="NCBI Taxonomy" id="1054297"/>
    <lineage>
        <taxon>Bacteria</taxon>
        <taxon>Bacillati</taxon>
        <taxon>Bacillota</taxon>
        <taxon>Clostridia</taxon>
        <taxon>Eubacteriales</taxon>
        <taxon>Clostridiaceae</taxon>
        <taxon>Clostridium</taxon>
    </lineage>
</organism>
<dbReference type="InterPro" id="IPR016117">
    <property type="entry name" value="ArgJ-like_dom_sf"/>
</dbReference>
<keyword evidence="2" id="KW-0378">Hydrolase</keyword>
<dbReference type="Pfam" id="PF03576">
    <property type="entry name" value="Peptidase_S58"/>
    <property type="match status" value="1"/>
</dbReference>
<sequence>MKNQKRIRDYDISIGRMSTGKLNSITDVAGVKVGHVTLNDGELKTGVTAVLPHDGNIFKNKVMAASYVINGFGKSIGLIQVDELGTIESPIVLTNTLSIGTAFDGVLDYMLEQNQDIGTTTGTINPIVCECNDGYLNSIRNRKVEKTHVLGAIKNADIEFEEGSVGAGTGMCCLGLKGGIGTSSRIVPLDNENYTLGSLVLSNFGIGEELLINGIKAGEKIKSLLSKKSGEGDKGSIIILLATDIPLSERQLKRICKRAVVGLSRTGSFIGNGSGDIVIGFTTANKIDHYEEKAICDMKVLSDNKIDWIFKAAAESVEEAILNSLICADTTIGRDEHMRYSLKEFIEDLL</sequence>
<dbReference type="SUPFAM" id="SSF56266">
    <property type="entry name" value="DmpA/ArgJ-like"/>
    <property type="match status" value="1"/>
</dbReference>
<evidence type="ECO:0000313" key="3">
    <source>
        <dbReference type="Proteomes" id="UP001519308"/>
    </source>
</evidence>
<dbReference type="EC" id="3.4.11.19" evidence="2"/>
<comment type="similarity">
    <text evidence="1">Belongs to the peptidase S58 family.</text>
</comment>
<dbReference type="InterPro" id="IPR005321">
    <property type="entry name" value="Peptidase_S58_DmpA"/>
</dbReference>
<accession>A0ABS4K6V6</accession>
<dbReference type="Proteomes" id="UP001519308">
    <property type="component" value="Unassembled WGS sequence"/>
</dbReference>
<keyword evidence="3" id="KW-1185">Reference proteome</keyword>
<dbReference type="RefSeq" id="WP_021284171.1">
    <property type="nucleotide sequence ID" value="NZ_JAGGLL010000030.1"/>
</dbReference>
<dbReference type="CDD" id="cd02253">
    <property type="entry name" value="DmpA"/>
    <property type="match status" value="1"/>
</dbReference>
<evidence type="ECO:0000313" key="2">
    <source>
        <dbReference type="EMBL" id="MBP2023500.1"/>
    </source>
</evidence>
<gene>
    <name evidence="2" type="ORF">J2Z44_003337</name>
</gene>
<keyword evidence="2" id="KW-0031">Aminopeptidase</keyword>
<keyword evidence="2" id="KW-0645">Protease</keyword>
<dbReference type="Gene3D" id="3.60.70.12">
    <property type="entry name" value="L-amino peptidase D-ALA esterase/amidase"/>
    <property type="match status" value="1"/>
</dbReference>
<comment type="caution">
    <text evidence="2">The sequence shown here is derived from an EMBL/GenBank/DDBJ whole genome shotgun (WGS) entry which is preliminary data.</text>
</comment>